<dbReference type="PROSITE" id="PS51318">
    <property type="entry name" value="TAT"/>
    <property type="match status" value="1"/>
</dbReference>
<evidence type="ECO:0000256" key="1">
    <source>
        <dbReference type="ARBA" id="ARBA00009717"/>
    </source>
</evidence>
<dbReference type="InterPro" id="IPR017850">
    <property type="entry name" value="Alkaline_phosphatase_core_sf"/>
</dbReference>
<evidence type="ECO:0000313" key="8">
    <source>
        <dbReference type="Proteomes" id="UP000188937"/>
    </source>
</evidence>
<feature type="domain" description="Bacterial phospholipase C C-terminal" evidence="6">
    <location>
        <begin position="657"/>
        <end position="740"/>
    </location>
</feature>
<dbReference type="InterPro" id="IPR007312">
    <property type="entry name" value="Phosphoesterase"/>
</dbReference>
<gene>
    <name evidence="7" type="ORF">A0U92_14215</name>
</gene>
<evidence type="ECO:0000313" key="7">
    <source>
        <dbReference type="EMBL" id="AQS85733.1"/>
    </source>
</evidence>
<dbReference type="Gene3D" id="3.40.720.10">
    <property type="entry name" value="Alkaline Phosphatase, subunit A"/>
    <property type="match status" value="2"/>
</dbReference>
<organism evidence="7 8">
    <name type="scientific">Acetobacter aceti</name>
    <dbReference type="NCBI Taxonomy" id="435"/>
    <lineage>
        <taxon>Bacteria</taxon>
        <taxon>Pseudomonadati</taxon>
        <taxon>Pseudomonadota</taxon>
        <taxon>Alphaproteobacteria</taxon>
        <taxon>Acetobacterales</taxon>
        <taxon>Acetobacteraceae</taxon>
        <taxon>Acetobacter</taxon>
        <taxon>Acetobacter subgen. Acetobacter</taxon>
    </lineage>
</organism>
<evidence type="ECO:0000256" key="4">
    <source>
        <dbReference type="SAM" id="MobiDB-lite"/>
    </source>
</evidence>
<accession>A0A1U9KIX4</accession>
<evidence type="ECO:0000256" key="3">
    <source>
        <dbReference type="ARBA" id="ARBA00022801"/>
    </source>
</evidence>
<dbReference type="NCBIfam" id="TIGR03396">
    <property type="entry name" value="PC_PLC"/>
    <property type="match status" value="1"/>
</dbReference>
<sequence>MTINISKRNFLRSSLGSAAAMATLSTFPPAIRRALAIDAHNATGTIMDVKHVVMLMLENRSFDSYFGTFRGVRGYGDRFPIPTPNGANIFYQNYTKSSVTSTLIPYHLDETKGNALRAGGTPHTWSDAQAAWDNGRMSSWPTAKTPLSMGYYETSEVPFHRALADAFTICDSYHCGMHTGTIANRLFYWTGTNGPNGISPIDGSRVEVAGLNNQFNGGNDIGASTTGWTWTTYADRLESAGVSWKVYQSLIDNFGCNEMMGFRHWRAAIEKMPAERRPLYVGAEDITQDVTAAGPFYDSSIDDALSPLAKGFGNTMPYGFLETFREDIQSGTLPEVSWIIPPSAYSEHPSPSSPTQGGWYIQEVLDALTSNPEVWSKTVLLVNYDENDGFFDHLPPPSAPSHNADGTLAGGSTLSDDAMAVEYHNFTPATSSQPAIDGRPYGPGPRVALWAISPWSRGGFVNSQVFDHTSTLMFLEQRFGVTEPQISDYRRAICGDLTSCFDFVNPNRRAIPTLSGRSTKDDADSLAVAQKAEAAIAVPAATTASTLPKQATGARPSRALPYELHISSHVDVSEGTVTLHFTNTSCDGAGAVFHVYDRNHLDLVPRRYVVEAQKDIRGVWTPTADDRGSYNLWVLGPNGYHREFTGNITELSNGSHPEIEISYKTRGRAEILVHLHNHGRHPCSFMATSEAYAVDGPNGVRVAPGGRAELRWPVEENGNWYDFTVTCSASASFRRRFAGRIETGEDSISDPAMGGGHATGHRPQPPHHHEDMWPGFREEDPMMGHHSF</sequence>
<evidence type="ECO:0000256" key="5">
    <source>
        <dbReference type="SAM" id="SignalP"/>
    </source>
</evidence>
<dbReference type="InterPro" id="IPR008475">
    <property type="entry name" value="PLipase_C_C"/>
</dbReference>
<keyword evidence="3" id="KW-0378">Hydrolase</keyword>
<keyword evidence="5" id="KW-0732">Signal</keyword>
<dbReference type="InterPro" id="IPR006311">
    <property type="entry name" value="TAT_signal"/>
</dbReference>
<name>A0A1U9KIX4_ACEAC</name>
<dbReference type="EC" id="3.1.4.3" evidence="2"/>
<dbReference type="PANTHER" id="PTHR31956:SF1">
    <property type="entry name" value="NON-SPECIFIC PHOSPHOLIPASE C1"/>
    <property type="match status" value="1"/>
</dbReference>
<proteinExistence type="inferred from homology"/>
<dbReference type="InterPro" id="IPR017767">
    <property type="entry name" value="PC-PLC"/>
</dbReference>
<dbReference type="eggNOG" id="COG3511">
    <property type="taxonomic scope" value="Bacteria"/>
</dbReference>
<protein>
    <recommendedName>
        <fullName evidence="2">phospholipase C</fullName>
        <ecNumber evidence="2">3.1.4.3</ecNumber>
    </recommendedName>
</protein>
<dbReference type="AlphaFoldDB" id="A0A1U9KIX4"/>
<feature type="domain" description="Bacterial phospholipase C C-terminal" evidence="6">
    <location>
        <begin position="556"/>
        <end position="647"/>
    </location>
</feature>
<evidence type="ECO:0000256" key="2">
    <source>
        <dbReference type="ARBA" id="ARBA00012018"/>
    </source>
</evidence>
<keyword evidence="8" id="KW-1185">Reference proteome</keyword>
<dbReference type="KEGG" id="aace:A0U92_14215"/>
<dbReference type="PANTHER" id="PTHR31956">
    <property type="entry name" value="NON-SPECIFIC PHOSPHOLIPASE C4-RELATED"/>
    <property type="match status" value="1"/>
</dbReference>
<comment type="similarity">
    <text evidence="1">Belongs to the bacterial phospholipase C family.</text>
</comment>
<feature type="chain" id="PRO_5013273513" description="phospholipase C" evidence="5">
    <location>
        <begin position="23"/>
        <end position="788"/>
    </location>
</feature>
<dbReference type="EMBL" id="CP014692">
    <property type="protein sequence ID" value="AQS85733.1"/>
    <property type="molecule type" value="Genomic_DNA"/>
</dbReference>
<dbReference type="Proteomes" id="UP000188937">
    <property type="component" value="Chromosome"/>
</dbReference>
<dbReference type="Pfam" id="PF04185">
    <property type="entry name" value="Phosphoesterase"/>
    <property type="match status" value="1"/>
</dbReference>
<dbReference type="OrthoDB" id="9770871at2"/>
<feature type="compositionally biased region" description="Basic and acidic residues" evidence="4">
    <location>
        <begin position="767"/>
        <end position="788"/>
    </location>
</feature>
<feature type="signal peptide" evidence="5">
    <location>
        <begin position="1"/>
        <end position="22"/>
    </location>
</feature>
<dbReference type="GO" id="GO:0016042">
    <property type="term" value="P:lipid catabolic process"/>
    <property type="evidence" value="ECO:0007669"/>
    <property type="project" value="InterPro"/>
</dbReference>
<evidence type="ECO:0000259" key="6">
    <source>
        <dbReference type="Pfam" id="PF05506"/>
    </source>
</evidence>
<dbReference type="Pfam" id="PF05506">
    <property type="entry name" value="PLipase_C_C"/>
    <property type="match status" value="2"/>
</dbReference>
<dbReference type="GO" id="GO:0034480">
    <property type="term" value="F:phosphatidylcholine phospholipase C activity"/>
    <property type="evidence" value="ECO:0007669"/>
    <property type="project" value="UniProtKB-EC"/>
</dbReference>
<reference evidence="7 8" key="1">
    <citation type="submission" date="2016-03" db="EMBL/GenBank/DDBJ databases">
        <title>Acetic acid bacteria sequencing.</title>
        <authorList>
            <person name="Brandt J."/>
            <person name="Jakob F."/>
            <person name="Vogel R.F."/>
        </authorList>
    </citation>
    <scope>NUCLEOTIDE SEQUENCE [LARGE SCALE GENOMIC DNA]</scope>
    <source>
        <strain evidence="7 8">TMW2.1153</strain>
    </source>
</reference>
<feature type="region of interest" description="Disordered" evidence="4">
    <location>
        <begin position="744"/>
        <end position="788"/>
    </location>
</feature>
<dbReference type="STRING" id="435.A0U92_14215"/>